<dbReference type="InterPro" id="IPR036020">
    <property type="entry name" value="WW_dom_sf"/>
</dbReference>
<dbReference type="SMART" id="SM00456">
    <property type="entry name" value="WW"/>
    <property type="match status" value="1"/>
</dbReference>
<accession>A0A0N0NLQ7</accession>
<dbReference type="RefSeq" id="XP_017999421.1">
    <property type="nucleotide sequence ID" value="XM_018145333.1"/>
</dbReference>
<dbReference type="SUPFAM" id="SSF51045">
    <property type="entry name" value="WW domain"/>
    <property type="match status" value="1"/>
</dbReference>
<dbReference type="OrthoDB" id="10071171at2759"/>
<evidence type="ECO:0000313" key="4">
    <source>
        <dbReference type="EMBL" id="KPI39458.1"/>
    </source>
</evidence>
<organism evidence="4 5">
    <name type="scientific">Cyphellophora attinorum</name>
    <dbReference type="NCBI Taxonomy" id="1664694"/>
    <lineage>
        <taxon>Eukaryota</taxon>
        <taxon>Fungi</taxon>
        <taxon>Dikarya</taxon>
        <taxon>Ascomycota</taxon>
        <taxon>Pezizomycotina</taxon>
        <taxon>Eurotiomycetes</taxon>
        <taxon>Chaetothyriomycetidae</taxon>
        <taxon>Chaetothyriales</taxon>
        <taxon>Cyphellophoraceae</taxon>
        <taxon>Cyphellophora</taxon>
    </lineage>
</organism>
<dbReference type="STRING" id="1664694.A0A0N0NLQ7"/>
<dbReference type="PROSITE" id="PS50020">
    <property type="entry name" value="WW_DOMAIN_2"/>
    <property type="match status" value="1"/>
</dbReference>
<gene>
    <name evidence="4" type="ORF">AB675_5144</name>
</gene>
<sequence>MVGGGLSFGGGGFKSYPRSIAFWRRDFARVRRFHRSSENQRFIADRGSIRGVQDIDTAEGSLEYFFKIPISDLEAVYRFEERRHSASGSWGTLWIEFGGESDDVGESGAASTIDQDIVMFQFIAQSGQRSTAITEFCSQACARDLLSAHTDAHKTYVVNIWLEENVWRDGEHVFHDQQYLLNAAQLCSIVLPRAEALISKLLSRWIATDSGNDENIASTHAPSTSPTGWEERQSGAGHVRDVDHNTRSTTWDRPTVFSSEGGTVEDARLRMSPGSERQVDASGSDVGSDDGTQSANVHACPTTLERPISFPFKALRNITSLGSKLLLRSRQVVGLGKRQMSREETQDRSDMPFINDITPLTAWALILTTPDRDVRFLCDNLEKHLAGRTHMAVELPPTDITTFELILHLAYFSLRYTEIPEKPGRTSETNRVIDLTFMKANPGKAKLTLHLSQVSCVLKGIDRTRFRVLCLVRSSFGRNNGHKETVEAYRAEQDAGVAWDPLTAGDRTLDMMLPCEPRDYWLIVVDVRFQIALEEWQGVLELFQETAKALRTDRDRSQPQSPLNRDSDQIMQAMSIATDMQRSLSHTVSWLQAFFDSDAHYFRSDKRGTSADRRMRGLYTSLRRLQGVLNDFGDVVDQLQRIRQDIKLKATSNQERAAVGNTRLGMIVVSITTLSAASSPYSMDKDVMAKVMPWLPMNFWAFSMFAMSLIVGVFILAAGLGVIHFDIISTLSSAMHKSKKINTGWIRLPQHGTSSRTRESHVNDIEQTGSSAGTSDGPDHSLPRQSFSGP</sequence>
<feature type="compositionally biased region" description="Polar residues" evidence="1">
    <location>
        <begin position="212"/>
        <end position="227"/>
    </location>
</feature>
<comment type="caution">
    <text evidence="4">The sequence shown here is derived from an EMBL/GenBank/DDBJ whole genome shotgun (WGS) entry which is preliminary data.</text>
</comment>
<name>A0A0N0NLQ7_9EURO</name>
<dbReference type="InterPro" id="IPR001202">
    <property type="entry name" value="WW_dom"/>
</dbReference>
<feature type="compositionally biased region" description="Polar residues" evidence="1">
    <location>
        <begin position="247"/>
        <end position="261"/>
    </location>
</feature>
<feature type="region of interest" description="Disordered" evidence="1">
    <location>
        <begin position="746"/>
        <end position="790"/>
    </location>
</feature>
<evidence type="ECO:0000256" key="2">
    <source>
        <dbReference type="SAM" id="Phobius"/>
    </source>
</evidence>
<feature type="compositionally biased region" description="Polar residues" evidence="1">
    <location>
        <begin position="765"/>
        <end position="774"/>
    </location>
</feature>
<dbReference type="Gene3D" id="2.20.70.10">
    <property type="match status" value="1"/>
</dbReference>
<feature type="compositionally biased region" description="Low complexity" evidence="1">
    <location>
        <begin position="282"/>
        <end position="291"/>
    </location>
</feature>
<protein>
    <recommendedName>
        <fullName evidence="3">WW domain-containing protein</fullName>
    </recommendedName>
</protein>
<reference evidence="4 5" key="1">
    <citation type="submission" date="2015-06" db="EMBL/GenBank/DDBJ databases">
        <title>Draft genome of the ant-associated black yeast Phialophora attae CBS 131958.</title>
        <authorList>
            <person name="Moreno L.F."/>
            <person name="Stielow B.J."/>
            <person name="de Hoog S."/>
            <person name="Vicente V.A."/>
            <person name="Weiss V.A."/>
            <person name="de Vries M."/>
            <person name="Cruz L.M."/>
            <person name="Souza E.M."/>
        </authorList>
    </citation>
    <scope>NUCLEOTIDE SEQUENCE [LARGE SCALE GENOMIC DNA]</scope>
    <source>
        <strain evidence="4 5">CBS 131958</strain>
    </source>
</reference>
<keyword evidence="5" id="KW-1185">Reference proteome</keyword>
<feature type="domain" description="WW" evidence="3">
    <location>
        <begin position="223"/>
        <end position="256"/>
    </location>
</feature>
<evidence type="ECO:0000256" key="1">
    <source>
        <dbReference type="SAM" id="MobiDB-lite"/>
    </source>
</evidence>
<feature type="compositionally biased region" description="Basic and acidic residues" evidence="1">
    <location>
        <begin position="229"/>
        <end position="246"/>
    </location>
</feature>
<dbReference type="GeneID" id="28737212"/>
<proteinExistence type="predicted"/>
<dbReference type="CDD" id="cd00201">
    <property type="entry name" value="WW"/>
    <property type="match status" value="1"/>
</dbReference>
<evidence type="ECO:0000259" key="3">
    <source>
        <dbReference type="PROSITE" id="PS50020"/>
    </source>
</evidence>
<keyword evidence="2" id="KW-0472">Membrane</keyword>
<evidence type="ECO:0000313" key="5">
    <source>
        <dbReference type="Proteomes" id="UP000038010"/>
    </source>
</evidence>
<keyword evidence="2" id="KW-0812">Transmembrane</keyword>
<feature type="region of interest" description="Disordered" evidence="1">
    <location>
        <begin position="212"/>
        <end position="296"/>
    </location>
</feature>
<dbReference type="Proteomes" id="UP000038010">
    <property type="component" value="Unassembled WGS sequence"/>
</dbReference>
<keyword evidence="2" id="KW-1133">Transmembrane helix</keyword>
<feature type="transmembrane region" description="Helical" evidence="2">
    <location>
        <begin position="701"/>
        <end position="725"/>
    </location>
</feature>
<dbReference type="AlphaFoldDB" id="A0A0N0NLQ7"/>
<dbReference type="VEuPathDB" id="FungiDB:AB675_5144"/>
<dbReference type="EMBL" id="LFJN01000015">
    <property type="protein sequence ID" value="KPI39458.1"/>
    <property type="molecule type" value="Genomic_DNA"/>
</dbReference>